<name>A0A9Q0N0H1_9DIPT</name>
<comment type="caution">
    <text evidence="2">The sequence shown here is derived from an EMBL/GenBank/DDBJ whole genome shotgun (WGS) entry which is preliminary data.</text>
</comment>
<dbReference type="GO" id="GO:0010032">
    <property type="term" value="P:meiotic chromosome condensation"/>
    <property type="evidence" value="ECO:0007669"/>
    <property type="project" value="TreeGrafter"/>
</dbReference>
<evidence type="ECO:0000256" key="1">
    <source>
        <dbReference type="SAM" id="MobiDB-lite"/>
    </source>
</evidence>
<protein>
    <submittedName>
        <fullName evidence="2">Condensin-2 complex subunit D3</fullName>
    </submittedName>
</protein>
<feature type="region of interest" description="Disordered" evidence="1">
    <location>
        <begin position="1179"/>
        <end position="1224"/>
    </location>
</feature>
<dbReference type="GO" id="GO:0000796">
    <property type="term" value="C:condensin complex"/>
    <property type="evidence" value="ECO:0007669"/>
    <property type="project" value="TreeGrafter"/>
</dbReference>
<reference evidence="2" key="1">
    <citation type="submission" date="2022-07" db="EMBL/GenBank/DDBJ databases">
        <authorList>
            <person name="Trinca V."/>
            <person name="Uliana J.V.C."/>
            <person name="Torres T.T."/>
            <person name="Ward R.J."/>
            <person name="Monesi N."/>
        </authorList>
    </citation>
    <scope>NUCLEOTIDE SEQUENCE</scope>
    <source>
        <strain evidence="2">HSMRA1968</strain>
        <tissue evidence="2">Whole embryos</tissue>
    </source>
</reference>
<accession>A0A9Q0N0H1</accession>
<dbReference type="InterPro" id="IPR016024">
    <property type="entry name" value="ARM-type_fold"/>
</dbReference>
<dbReference type="PANTHER" id="PTHR14222">
    <property type="entry name" value="CONDENSIN"/>
    <property type="match status" value="1"/>
</dbReference>
<dbReference type="SUPFAM" id="SSF48371">
    <property type="entry name" value="ARM repeat"/>
    <property type="match status" value="1"/>
</dbReference>
<dbReference type="InterPro" id="IPR026971">
    <property type="entry name" value="CND1/NCAPD3"/>
</dbReference>
<dbReference type="GO" id="GO:0042393">
    <property type="term" value="F:histone binding"/>
    <property type="evidence" value="ECO:0007669"/>
    <property type="project" value="TreeGrafter"/>
</dbReference>
<dbReference type="AlphaFoldDB" id="A0A9Q0N0H1"/>
<organism evidence="2 3">
    <name type="scientific">Pseudolycoriella hygida</name>
    <dbReference type="NCBI Taxonomy" id="35572"/>
    <lineage>
        <taxon>Eukaryota</taxon>
        <taxon>Metazoa</taxon>
        <taxon>Ecdysozoa</taxon>
        <taxon>Arthropoda</taxon>
        <taxon>Hexapoda</taxon>
        <taxon>Insecta</taxon>
        <taxon>Pterygota</taxon>
        <taxon>Neoptera</taxon>
        <taxon>Endopterygota</taxon>
        <taxon>Diptera</taxon>
        <taxon>Nematocera</taxon>
        <taxon>Sciaroidea</taxon>
        <taxon>Sciaridae</taxon>
        <taxon>Pseudolycoriella</taxon>
    </lineage>
</organism>
<evidence type="ECO:0000313" key="2">
    <source>
        <dbReference type="EMBL" id="KAJ6641333.1"/>
    </source>
</evidence>
<dbReference type="GO" id="GO:0007076">
    <property type="term" value="P:mitotic chromosome condensation"/>
    <property type="evidence" value="ECO:0007669"/>
    <property type="project" value="InterPro"/>
</dbReference>
<dbReference type="OrthoDB" id="10263978at2759"/>
<dbReference type="Proteomes" id="UP001151699">
    <property type="component" value="Chromosome B"/>
</dbReference>
<gene>
    <name evidence="2" type="primary">Ncapd3_1</name>
    <name evidence="2" type="ORF">Bhyg_06269</name>
</gene>
<feature type="region of interest" description="Disordered" evidence="1">
    <location>
        <begin position="1031"/>
        <end position="1057"/>
    </location>
</feature>
<evidence type="ECO:0000313" key="3">
    <source>
        <dbReference type="Proteomes" id="UP001151699"/>
    </source>
</evidence>
<dbReference type="PANTHER" id="PTHR14222:SF1">
    <property type="entry name" value="CONDENSIN-2 COMPLEX SUBUNIT D3"/>
    <property type="match status" value="1"/>
</dbReference>
<sequence length="1243" mass="142531">MTNIKVILQKLCKYLDPILTFNELDDIVEKQETQLNDLRIIENAMNQPDLSNVLVELCNEYRMCRESDVIGVYVETWDEFSQFINPEQFSVFLYALIANINSNRFSKCKTIALLAARCYCLCQTSPGSKAFGFFNENIFEKCFDLLKNLGSGAARTTSQSYEQTERQINCITFLEDIEIFLGIVSLDGYLDVKHALIENMTTVLGFHYVNSLPRAPLVVEKCLRVLESLIQPLQGDIKANLLLILNGTISLNRRHKLDASSMGTSSEMNSIVNWFISLLDKYPKQTCAVLTAFIKHVLTIPGLSGDSYDRLRNIDICVQYDSAMYTKCNRSIVDYLKDLASSTVTYDRESCMEMVGKMLLVDSLPCSWSTSSKTVPREIDLLSLLVAKFLDSNVIKVKAVNLFLKVTQMGNTMSKRILQSFMPIDNSEESSNESLDVPGIEELNDLPNKLFEIAQWNMRNISALVRRSALILLEYVATLSVGIEEFLSSKPFEKIVEDASPMVRRQIVSTLETILHIKSKEILVCKSYVKAMMFLSNDSDPKVVDDVMDSLRKNIFDNIDKYEETASERKLFPWKLLRLIIALGEESLDLRKCIEKSINRNLMTSRTLQYLETYLNSSYSLDAWILLSMVASNIKSQTPQFVFFKLQENLRDFGHETPTKAFYQLDVVQKWFDHFPRQSQIDLFSKFTTLLEAGKVSPMHVKRIYDMCYKYAKRTGELEQWTKQMKTKCESYILKNCKLEMASSSYDHQLISYLVIYSETIDEPTQINRNITNYLFNFLHVELPKKINVDPNITSKVNVMQIVLTRLAFCDEEILTKCVPMLVAVLNRKGLTDNVCETAIKCLGDLCKKYTQLVESVISSVYMKTQSISEQVRNCAIETLAILVLDDYLKFRGSLLLYVLAATADPKDNIAQLAHELIIKFANEKNAILIQSCLRECPFTFNDFKIFDHSELFGSDPLLRSPLKARCNARRYIYRFLVHNLEVINCYMYFEHFSTINDYLSKKGFQKTTELIQSVHDFLYICEHICKSKNMPKSERSMPSDEATAEPTTSKRSRQHTTLPQAIVVVEKSISRFPELSASLIELDANFKEKFNRICVAICEHFGDSIKYFPNLFWDKYRKKKPMKPPMKPVGRKDDVDECGISSSKVQKMPRKSEQRHSEVRKCSVRVTSNNSRKRAISLVINDSESDEEASTSRTSEAHTKRLRTNQASKRMVIDDSDSDEHSAMVTKSVRVSLNRLSLNITN</sequence>
<dbReference type="GO" id="GO:0000779">
    <property type="term" value="C:condensed chromosome, centromeric region"/>
    <property type="evidence" value="ECO:0007669"/>
    <property type="project" value="TreeGrafter"/>
</dbReference>
<feature type="compositionally biased region" description="Polar residues" evidence="1">
    <location>
        <begin position="1046"/>
        <end position="1057"/>
    </location>
</feature>
<keyword evidence="3" id="KW-1185">Reference proteome</keyword>
<dbReference type="EMBL" id="WJQU01000002">
    <property type="protein sequence ID" value="KAJ6641333.1"/>
    <property type="molecule type" value="Genomic_DNA"/>
</dbReference>
<proteinExistence type="predicted"/>